<dbReference type="Proteomes" id="UP001356427">
    <property type="component" value="Unassembled WGS sequence"/>
</dbReference>
<evidence type="ECO:0000313" key="1">
    <source>
        <dbReference type="EMBL" id="KAK6327617.1"/>
    </source>
</evidence>
<keyword evidence="2" id="KW-1185">Reference proteome</keyword>
<dbReference type="AlphaFoldDB" id="A0AAN8MLA2"/>
<protein>
    <submittedName>
        <fullName evidence="1">Uncharacterized protein</fullName>
    </submittedName>
</protein>
<evidence type="ECO:0000313" key="2">
    <source>
        <dbReference type="Proteomes" id="UP001356427"/>
    </source>
</evidence>
<accession>A0AAN8MLA2</accession>
<reference evidence="1 2" key="1">
    <citation type="submission" date="2021-04" db="EMBL/GenBank/DDBJ databases">
        <authorList>
            <person name="De Guttry C."/>
            <person name="Zahm M."/>
            <person name="Klopp C."/>
            <person name="Cabau C."/>
            <person name="Louis A."/>
            <person name="Berthelot C."/>
            <person name="Parey E."/>
            <person name="Roest Crollius H."/>
            <person name="Montfort J."/>
            <person name="Robinson-Rechavi M."/>
            <person name="Bucao C."/>
            <person name="Bouchez O."/>
            <person name="Gislard M."/>
            <person name="Lluch J."/>
            <person name="Milhes M."/>
            <person name="Lampietro C."/>
            <person name="Lopez Roques C."/>
            <person name="Donnadieu C."/>
            <person name="Braasch I."/>
            <person name="Desvignes T."/>
            <person name="Postlethwait J."/>
            <person name="Bobe J."/>
            <person name="Wedekind C."/>
            <person name="Guiguen Y."/>
        </authorList>
    </citation>
    <scope>NUCLEOTIDE SEQUENCE [LARGE SCALE GENOMIC DNA]</scope>
    <source>
        <strain evidence="1">Cs_M1</strain>
        <tissue evidence="1">Blood</tissue>
    </source>
</reference>
<organism evidence="1 2">
    <name type="scientific">Coregonus suidteri</name>
    <dbReference type="NCBI Taxonomy" id="861788"/>
    <lineage>
        <taxon>Eukaryota</taxon>
        <taxon>Metazoa</taxon>
        <taxon>Chordata</taxon>
        <taxon>Craniata</taxon>
        <taxon>Vertebrata</taxon>
        <taxon>Euteleostomi</taxon>
        <taxon>Actinopterygii</taxon>
        <taxon>Neopterygii</taxon>
        <taxon>Teleostei</taxon>
        <taxon>Protacanthopterygii</taxon>
        <taxon>Salmoniformes</taxon>
        <taxon>Salmonidae</taxon>
        <taxon>Coregoninae</taxon>
        <taxon>Coregonus</taxon>
    </lineage>
</organism>
<comment type="caution">
    <text evidence="1">The sequence shown here is derived from an EMBL/GenBank/DDBJ whole genome shotgun (WGS) entry which is preliminary data.</text>
</comment>
<dbReference type="EMBL" id="JAGTTL010000002">
    <property type="protein sequence ID" value="KAK6327617.1"/>
    <property type="molecule type" value="Genomic_DNA"/>
</dbReference>
<name>A0AAN8MLA2_9TELE</name>
<gene>
    <name evidence="1" type="ORF">J4Q44_G00032620</name>
</gene>
<proteinExistence type="predicted"/>
<sequence length="97" mass="10651">MVVVPKQSNAARCVYKASDCCCLLPSGCPTLYKRTDGAFLSLHFKLKKSKGGLQQAYDEPCPTQYGCIATEAQASSEQTVDDEQMDMQKAYNLTEMA</sequence>